<dbReference type="InterPro" id="IPR001647">
    <property type="entry name" value="HTH_TetR"/>
</dbReference>
<protein>
    <submittedName>
        <fullName evidence="4">TetR family transcriptional regulator</fullName>
    </submittedName>
</protein>
<dbReference type="Proteomes" id="UP000292445">
    <property type="component" value="Unassembled WGS sequence"/>
</dbReference>
<dbReference type="Pfam" id="PF00440">
    <property type="entry name" value="TetR_N"/>
    <property type="match status" value="1"/>
</dbReference>
<dbReference type="Pfam" id="PF17938">
    <property type="entry name" value="TetR_C_29"/>
    <property type="match status" value="1"/>
</dbReference>
<dbReference type="InterPro" id="IPR036271">
    <property type="entry name" value="Tet_transcr_reg_TetR-rel_C_sf"/>
</dbReference>
<dbReference type="GO" id="GO:0003677">
    <property type="term" value="F:DNA binding"/>
    <property type="evidence" value="ECO:0007669"/>
    <property type="project" value="UniProtKB-UniRule"/>
</dbReference>
<keyword evidence="1 2" id="KW-0238">DNA-binding</keyword>
<dbReference type="OrthoDB" id="2356263at2"/>
<dbReference type="PRINTS" id="PR00455">
    <property type="entry name" value="HTHTETR"/>
</dbReference>
<dbReference type="InterPro" id="IPR009057">
    <property type="entry name" value="Homeodomain-like_sf"/>
</dbReference>
<dbReference type="EMBL" id="SGXC01000002">
    <property type="protein sequence ID" value="RZS81105.1"/>
    <property type="molecule type" value="Genomic_DNA"/>
</dbReference>
<dbReference type="Gene3D" id="1.10.357.10">
    <property type="entry name" value="Tetracycline Repressor, domain 2"/>
    <property type="match status" value="1"/>
</dbReference>
<feature type="DNA-binding region" description="H-T-H motif" evidence="2">
    <location>
        <begin position="42"/>
        <end position="61"/>
    </location>
</feature>
<dbReference type="SUPFAM" id="SSF46689">
    <property type="entry name" value="Homeodomain-like"/>
    <property type="match status" value="1"/>
</dbReference>
<sequence>MSPRPAKASADAPRTRDAERTRQIILEAATAEFASLGLGGARMDRIAERAKVDKRLIYYYFNNKDDLFLAVMERAYAAIRQAERELHLEALSPPDAVRRLVEFTWHYYLENPEFLCLLNNENLHQATHLKRSSQVRDMHSPFVQWLADILERGQAQGLFRAGVDPVQLYISIASVAYFYLSNQYTLSEIFGRDLMAPPALDERLAHMVDVILGYLRP</sequence>
<evidence type="ECO:0000259" key="3">
    <source>
        <dbReference type="PROSITE" id="PS50977"/>
    </source>
</evidence>
<dbReference type="RefSeq" id="WP_130358681.1">
    <property type="nucleotide sequence ID" value="NZ_SGXC01000002.1"/>
</dbReference>
<feature type="domain" description="HTH tetR-type" evidence="3">
    <location>
        <begin position="19"/>
        <end position="79"/>
    </location>
</feature>
<accession>A0A4Q7NDQ2</accession>
<evidence type="ECO:0000256" key="2">
    <source>
        <dbReference type="PROSITE-ProRule" id="PRU00335"/>
    </source>
</evidence>
<dbReference type="PROSITE" id="PS50977">
    <property type="entry name" value="HTH_TETR_2"/>
    <property type="match status" value="1"/>
</dbReference>
<dbReference type="InterPro" id="IPR041474">
    <property type="entry name" value="NicS_C"/>
</dbReference>
<evidence type="ECO:0000256" key="1">
    <source>
        <dbReference type="ARBA" id="ARBA00023125"/>
    </source>
</evidence>
<dbReference type="PANTHER" id="PTHR30328:SF54">
    <property type="entry name" value="HTH-TYPE TRANSCRIPTIONAL REPRESSOR SCO4008"/>
    <property type="match status" value="1"/>
</dbReference>
<reference evidence="4 5" key="1">
    <citation type="submission" date="2019-02" db="EMBL/GenBank/DDBJ databases">
        <title>Genomic Encyclopedia of Type Strains, Phase IV (KMG-IV): sequencing the most valuable type-strain genomes for metagenomic binning, comparative biology and taxonomic classification.</title>
        <authorList>
            <person name="Goeker M."/>
        </authorList>
    </citation>
    <scope>NUCLEOTIDE SEQUENCE [LARGE SCALE GENOMIC DNA]</scope>
    <source>
        <strain evidence="4 5">K24</strain>
    </source>
</reference>
<organism evidence="4 5">
    <name type="scientific">Pigmentiphaga kullae</name>
    <dbReference type="NCBI Taxonomy" id="151784"/>
    <lineage>
        <taxon>Bacteria</taxon>
        <taxon>Pseudomonadati</taxon>
        <taxon>Pseudomonadota</taxon>
        <taxon>Betaproteobacteria</taxon>
        <taxon>Burkholderiales</taxon>
        <taxon>Alcaligenaceae</taxon>
        <taxon>Pigmentiphaga</taxon>
    </lineage>
</organism>
<name>A0A4Q7NDQ2_9BURK</name>
<evidence type="ECO:0000313" key="5">
    <source>
        <dbReference type="Proteomes" id="UP000292445"/>
    </source>
</evidence>
<keyword evidence="5" id="KW-1185">Reference proteome</keyword>
<dbReference type="PANTHER" id="PTHR30328">
    <property type="entry name" value="TRANSCRIPTIONAL REPRESSOR"/>
    <property type="match status" value="1"/>
</dbReference>
<dbReference type="InterPro" id="IPR050109">
    <property type="entry name" value="HTH-type_TetR-like_transc_reg"/>
</dbReference>
<proteinExistence type="predicted"/>
<comment type="caution">
    <text evidence="4">The sequence shown here is derived from an EMBL/GenBank/DDBJ whole genome shotgun (WGS) entry which is preliminary data.</text>
</comment>
<dbReference type="SUPFAM" id="SSF48498">
    <property type="entry name" value="Tetracyclin repressor-like, C-terminal domain"/>
    <property type="match status" value="1"/>
</dbReference>
<dbReference type="AlphaFoldDB" id="A0A4Q7NDQ2"/>
<gene>
    <name evidence="4" type="ORF">EV675_3723</name>
</gene>
<evidence type="ECO:0000313" key="4">
    <source>
        <dbReference type="EMBL" id="RZS81105.1"/>
    </source>
</evidence>